<dbReference type="AlphaFoldDB" id="A0AA86VZH9"/>
<reference evidence="2" key="1">
    <citation type="submission" date="2023-10" db="EMBL/GenBank/DDBJ databases">
        <authorList>
            <person name="Domelevo Entfellner J.-B."/>
        </authorList>
    </citation>
    <scope>NUCLEOTIDE SEQUENCE</scope>
</reference>
<keyword evidence="3" id="KW-1185">Reference proteome</keyword>
<evidence type="ECO:0000313" key="3">
    <source>
        <dbReference type="Proteomes" id="UP001189624"/>
    </source>
</evidence>
<keyword evidence="1" id="KW-0472">Membrane</keyword>
<feature type="transmembrane region" description="Helical" evidence="1">
    <location>
        <begin position="57"/>
        <end position="76"/>
    </location>
</feature>
<dbReference type="EMBL" id="OY731403">
    <property type="protein sequence ID" value="CAJ1964635.1"/>
    <property type="molecule type" value="Genomic_DNA"/>
</dbReference>
<dbReference type="Proteomes" id="UP001189624">
    <property type="component" value="Chromosome 6"/>
</dbReference>
<organism evidence="2 3">
    <name type="scientific">Sphenostylis stenocarpa</name>
    <dbReference type="NCBI Taxonomy" id="92480"/>
    <lineage>
        <taxon>Eukaryota</taxon>
        <taxon>Viridiplantae</taxon>
        <taxon>Streptophyta</taxon>
        <taxon>Embryophyta</taxon>
        <taxon>Tracheophyta</taxon>
        <taxon>Spermatophyta</taxon>
        <taxon>Magnoliopsida</taxon>
        <taxon>eudicotyledons</taxon>
        <taxon>Gunneridae</taxon>
        <taxon>Pentapetalae</taxon>
        <taxon>rosids</taxon>
        <taxon>fabids</taxon>
        <taxon>Fabales</taxon>
        <taxon>Fabaceae</taxon>
        <taxon>Papilionoideae</taxon>
        <taxon>50 kb inversion clade</taxon>
        <taxon>NPAAA clade</taxon>
        <taxon>indigoferoid/millettioid clade</taxon>
        <taxon>Phaseoleae</taxon>
        <taxon>Sphenostylis</taxon>
    </lineage>
</organism>
<evidence type="ECO:0000313" key="2">
    <source>
        <dbReference type="EMBL" id="CAJ1964635.1"/>
    </source>
</evidence>
<keyword evidence="1" id="KW-1133">Transmembrane helix</keyword>
<sequence>MVRKGWEVISTKDKPPNSHFERYKLLNVTRAKMVLHHLYNELFDDVKNTRGKDPNQNYYCLVVIVWLFIAQIKSTFEVSDALLVAFGNLSMLLDDS</sequence>
<keyword evidence="1" id="KW-0812">Transmembrane</keyword>
<accession>A0AA86VZH9</accession>
<gene>
    <name evidence="2" type="ORF">AYBTSS11_LOCUS20421</name>
</gene>
<protein>
    <submittedName>
        <fullName evidence="2">Uncharacterized protein</fullName>
    </submittedName>
</protein>
<dbReference type="Gramene" id="rna-AYBTSS11_LOCUS20421">
    <property type="protein sequence ID" value="CAJ1964635.1"/>
    <property type="gene ID" value="gene-AYBTSS11_LOCUS20421"/>
</dbReference>
<proteinExistence type="predicted"/>
<name>A0AA86VZH9_9FABA</name>
<evidence type="ECO:0000256" key="1">
    <source>
        <dbReference type="SAM" id="Phobius"/>
    </source>
</evidence>